<dbReference type="InterPro" id="IPR039421">
    <property type="entry name" value="Type_1_exporter"/>
</dbReference>
<organism evidence="10 11">
    <name type="scientific">Encephalitozoon intestinalis (strain ATCC 50506)</name>
    <name type="common">Microsporidian parasite</name>
    <name type="synonym">Septata intestinalis</name>
    <dbReference type="NCBI Taxonomy" id="876142"/>
    <lineage>
        <taxon>Eukaryota</taxon>
        <taxon>Fungi</taxon>
        <taxon>Fungi incertae sedis</taxon>
        <taxon>Microsporidia</taxon>
        <taxon>Unikaryonidae</taxon>
        <taxon>Encephalitozoon</taxon>
    </lineage>
</organism>
<evidence type="ECO:0000259" key="9">
    <source>
        <dbReference type="PROSITE" id="PS50929"/>
    </source>
</evidence>
<dbReference type="KEGG" id="ein:Eint_040420"/>
<dbReference type="AlphaFoldDB" id="E0S6J7"/>
<evidence type="ECO:0000256" key="5">
    <source>
        <dbReference type="ARBA" id="ARBA00022989"/>
    </source>
</evidence>
<gene>
    <name evidence="10" type="ORF">Eint_040420</name>
</gene>
<reference evidence="10 11" key="1">
    <citation type="journal article" date="2010" name="Nat. Commun.">
        <title>The complete sequence of the smallest known nuclear genome from the microsporidian Encephalitozoon intestinalis.</title>
        <authorList>
            <person name="Corradi N."/>
            <person name="Pombert J.-F."/>
            <person name="Farinelli L."/>
            <person name="Didier E.S."/>
            <person name="Keeling P.J."/>
        </authorList>
    </citation>
    <scope>NUCLEOTIDE SEQUENCE [LARGE SCALE GENOMIC DNA]</scope>
    <source>
        <strain evidence="10 11">ATCC 50506</strain>
    </source>
</reference>
<dbReference type="Pfam" id="PF00005">
    <property type="entry name" value="ABC_tran"/>
    <property type="match status" value="1"/>
</dbReference>
<keyword evidence="4" id="KW-0067">ATP-binding</keyword>
<dbReference type="InterPro" id="IPR011527">
    <property type="entry name" value="ABC1_TM_dom"/>
</dbReference>
<feature type="transmembrane region" description="Helical" evidence="7">
    <location>
        <begin position="140"/>
        <end position="160"/>
    </location>
</feature>
<dbReference type="Gene3D" id="3.40.50.300">
    <property type="entry name" value="P-loop containing nucleotide triphosphate hydrolases"/>
    <property type="match status" value="1"/>
</dbReference>
<evidence type="ECO:0000256" key="3">
    <source>
        <dbReference type="ARBA" id="ARBA00022741"/>
    </source>
</evidence>
<name>E0S6J7_ENCIT</name>
<dbReference type="Gene3D" id="1.20.1560.10">
    <property type="entry name" value="ABC transporter type 1, transmembrane domain"/>
    <property type="match status" value="1"/>
</dbReference>
<accession>E0S6J7</accession>
<dbReference type="InterPro" id="IPR036640">
    <property type="entry name" value="ABC1_TM_sf"/>
</dbReference>
<dbReference type="GO" id="GO:0005524">
    <property type="term" value="F:ATP binding"/>
    <property type="evidence" value="ECO:0007669"/>
    <property type="project" value="UniProtKB-KW"/>
</dbReference>
<feature type="transmembrane region" description="Helical" evidence="7">
    <location>
        <begin position="72"/>
        <end position="91"/>
    </location>
</feature>
<dbReference type="GO" id="GO:0016887">
    <property type="term" value="F:ATP hydrolysis activity"/>
    <property type="evidence" value="ECO:0007669"/>
    <property type="project" value="InterPro"/>
</dbReference>
<evidence type="ECO:0000256" key="2">
    <source>
        <dbReference type="ARBA" id="ARBA00022692"/>
    </source>
</evidence>
<keyword evidence="2 7" id="KW-0812">Transmembrane</keyword>
<feature type="domain" description="ABC transporter" evidence="8">
    <location>
        <begin position="343"/>
        <end position="555"/>
    </location>
</feature>
<dbReference type="GO" id="GO:0016020">
    <property type="term" value="C:membrane"/>
    <property type="evidence" value="ECO:0007669"/>
    <property type="project" value="UniProtKB-SubCell"/>
</dbReference>
<dbReference type="Proteomes" id="UP000002313">
    <property type="component" value="Chromosome IV"/>
</dbReference>
<feature type="transmembrane region" description="Helical" evidence="7">
    <location>
        <begin position="172"/>
        <end position="191"/>
    </location>
</feature>
<dbReference type="InterPro" id="IPR027417">
    <property type="entry name" value="P-loop_NTPase"/>
</dbReference>
<evidence type="ECO:0000256" key="7">
    <source>
        <dbReference type="SAM" id="Phobius"/>
    </source>
</evidence>
<dbReference type="VEuPathDB" id="MicrosporidiaDB:Eint_040420"/>
<dbReference type="InterPro" id="IPR003439">
    <property type="entry name" value="ABC_transporter-like_ATP-bd"/>
</dbReference>
<dbReference type="PROSITE" id="PS50893">
    <property type="entry name" value="ABC_TRANSPORTER_2"/>
    <property type="match status" value="1"/>
</dbReference>
<dbReference type="SUPFAM" id="SSF52540">
    <property type="entry name" value="P-loop containing nucleoside triphosphate hydrolases"/>
    <property type="match status" value="1"/>
</dbReference>
<dbReference type="HOGENOM" id="CLU_000604_84_1_1"/>
<keyword evidence="11" id="KW-1185">Reference proteome</keyword>
<feature type="domain" description="ABC transmembrane type-1" evidence="9">
    <location>
        <begin position="72"/>
        <end position="312"/>
    </location>
</feature>
<dbReference type="SMART" id="SM00382">
    <property type="entry name" value="AAA"/>
    <property type="match status" value="1"/>
</dbReference>
<dbReference type="GeneID" id="9699095"/>
<feature type="transmembrane region" description="Helical" evidence="7">
    <location>
        <begin position="247"/>
        <end position="269"/>
    </location>
</feature>
<keyword evidence="6 7" id="KW-0472">Membrane</keyword>
<dbReference type="PANTHER" id="PTHR24221">
    <property type="entry name" value="ATP-BINDING CASSETTE SUB-FAMILY B"/>
    <property type="match status" value="1"/>
</dbReference>
<keyword evidence="5 7" id="KW-1133">Transmembrane helix</keyword>
<evidence type="ECO:0000259" key="8">
    <source>
        <dbReference type="PROSITE" id="PS50893"/>
    </source>
</evidence>
<dbReference type="Pfam" id="PF00664">
    <property type="entry name" value="ABC_membrane"/>
    <property type="match status" value="1"/>
</dbReference>
<evidence type="ECO:0000256" key="4">
    <source>
        <dbReference type="ARBA" id="ARBA00022840"/>
    </source>
</evidence>
<reference evidence="10 11" key="2">
    <citation type="journal article" date="2012" name="Proc. Natl. Acad. Sci. U.S.A.">
        <title>Gain and loss of multiple functionally related, horizontally transferred genes in the reduced genomes of two microsporidian parasites.</title>
        <authorList>
            <person name="Pombert J.-F."/>
            <person name="Selman M."/>
            <person name="Burki F."/>
            <person name="Bardell F.T."/>
            <person name="Farinelli L."/>
            <person name="Solter L.F."/>
            <person name="Whitman D.W."/>
            <person name="Weiss L.M."/>
            <person name="Corradi N."/>
            <person name="Keeling P.J."/>
        </authorList>
    </citation>
    <scope>NUCLEOTIDE SEQUENCE [LARGE SCALE GENOMIC DNA]</scope>
    <source>
        <strain evidence="10 11">ATCC 50506</strain>
    </source>
</reference>
<evidence type="ECO:0000313" key="10">
    <source>
        <dbReference type="EMBL" id="ADM11332.1"/>
    </source>
</evidence>
<dbReference type="EMBL" id="CP001945">
    <property type="protein sequence ID" value="ADM11332.1"/>
    <property type="molecule type" value="Genomic_DNA"/>
</dbReference>
<keyword evidence="3" id="KW-0547">Nucleotide-binding</keyword>
<dbReference type="GO" id="GO:0140359">
    <property type="term" value="F:ABC-type transporter activity"/>
    <property type="evidence" value="ECO:0007669"/>
    <property type="project" value="InterPro"/>
</dbReference>
<dbReference type="OrthoDB" id="6500128at2759"/>
<dbReference type="PROSITE" id="PS50929">
    <property type="entry name" value="ABC_TM1F"/>
    <property type="match status" value="1"/>
</dbReference>
<evidence type="ECO:0000256" key="1">
    <source>
        <dbReference type="ARBA" id="ARBA00004141"/>
    </source>
</evidence>
<proteinExistence type="predicted"/>
<dbReference type="InterPro" id="IPR003593">
    <property type="entry name" value="AAA+_ATPase"/>
</dbReference>
<protein>
    <submittedName>
        <fullName evidence="10">MdlB ABC transporter ATPase/permease component</fullName>
    </submittedName>
</protein>
<dbReference type="PANTHER" id="PTHR24221:SF503">
    <property type="entry name" value="MITOCHONDRIAL POTASSIUM CHANNEL ATP-BINDING SUBUNIT"/>
    <property type="match status" value="1"/>
</dbReference>
<evidence type="ECO:0000256" key="6">
    <source>
        <dbReference type="ARBA" id="ARBA00023136"/>
    </source>
</evidence>
<comment type="subcellular location">
    <subcellularLocation>
        <location evidence="1">Membrane</location>
        <topology evidence="1">Multi-pass membrane protein</topology>
    </subcellularLocation>
</comment>
<evidence type="ECO:0000313" key="11">
    <source>
        <dbReference type="Proteomes" id="UP000002313"/>
    </source>
</evidence>
<sequence>MKEVMKRSSKLSAVRDILFKYILGSPVVRVIILPVIAILLVAGYGEIFITEILNEIQEKADETEAVNGKIKVYLAVALSSYVFGFVSLFVMSSYIETICRDYIIDLYREHISMSFLDFKKIGVGDMISFMNRKVLSLRDVLESIIKCFIMSLFCVLITVIKIRSGIENRYGLLMAGVVIVYGVCVIVLNHYRNIIRLKMNKEIDLSNRKIYNSILNYDIIKSYNNEELEANELYKCMKGQTKYAKIYWSWLQVGNFIGENMFVIAMFIMTVRFSNGDTKNIGFRDYTLIFSLSNQLRMYCVDISNSFGMILLNLTNIAQNRSEPSREDIQEIGYYKENLEREIKIEGLEISIEGKKLIRNVSMCIRKGEKIGISGDNGGGKTSFARALLGFLDYSGSIQIDGMELNGLSKEGLRKMIAYSPQESQLFNKSVIGNIRDGNSRLSDEEIVEFCKRYELDGVFKNLDGGYQTLVGNGGNRLSGGQKQKVSMMRTVVKDASIYIFDQVTSHMDKESENRLVDMIMKNLSDKTIIMIMRNSDLLNKFDKVYHFSDGVLFS</sequence>
<feature type="transmembrane region" description="Helical" evidence="7">
    <location>
        <begin position="21"/>
        <end position="44"/>
    </location>
</feature>
<dbReference type="RefSeq" id="XP_003072692.1">
    <property type="nucleotide sequence ID" value="XM_003072646.1"/>
</dbReference>
<dbReference type="SUPFAM" id="SSF90123">
    <property type="entry name" value="ABC transporter transmembrane region"/>
    <property type="match status" value="1"/>
</dbReference>